<name>A0A1H9A784_9GAMM</name>
<organism evidence="1 2">
    <name type="scientific">Solimonas aquatica</name>
    <dbReference type="NCBI Taxonomy" id="489703"/>
    <lineage>
        <taxon>Bacteria</taxon>
        <taxon>Pseudomonadati</taxon>
        <taxon>Pseudomonadota</taxon>
        <taxon>Gammaproteobacteria</taxon>
        <taxon>Nevskiales</taxon>
        <taxon>Nevskiaceae</taxon>
        <taxon>Solimonas</taxon>
    </lineage>
</organism>
<reference evidence="2" key="1">
    <citation type="submission" date="2016-10" db="EMBL/GenBank/DDBJ databases">
        <authorList>
            <person name="Varghese N."/>
            <person name="Submissions S."/>
        </authorList>
    </citation>
    <scope>NUCLEOTIDE SEQUENCE [LARGE SCALE GENOMIC DNA]</scope>
    <source>
        <strain evidence="2">DSM 25927</strain>
    </source>
</reference>
<sequence>MAERRRSDLARFIVDNVTALLEGNVLPPTENQLKYAVAIASALELELPPDVLKYRDSMGVFLSKHAQNYHRIKASKNPARDSPQ</sequence>
<gene>
    <name evidence="1" type="ORF">SAMN04488038_101293</name>
</gene>
<evidence type="ECO:0000313" key="2">
    <source>
        <dbReference type="Proteomes" id="UP000199233"/>
    </source>
</evidence>
<dbReference type="EMBL" id="FOFS01000001">
    <property type="protein sequence ID" value="SEP72343.1"/>
    <property type="molecule type" value="Genomic_DNA"/>
</dbReference>
<accession>A0A1H9A784</accession>
<dbReference type="STRING" id="489703.SAMN04488038_101293"/>
<dbReference type="AlphaFoldDB" id="A0A1H9A784"/>
<evidence type="ECO:0000313" key="1">
    <source>
        <dbReference type="EMBL" id="SEP72343.1"/>
    </source>
</evidence>
<protein>
    <submittedName>
        <fullName evidence="1">Uncharacterized protein</fullName>
    </submittedName>
</protein>
<proteinExistence type="predicted"/>
<keyword evidence="2" id="KW-1185">Reference proteome</keyword>
<dbReference type="Proteomes" id="UP000199233">
    <property type="component" value="Unassembled WGS sequence"/>
</dbReference>
<dbReference type="OrthoDB" id="7061336at2"/>
<dbReference type="RefSeq" id="WP_143068800.1">
    <property type="nucleotide sequence ID" value="NZ_FOFS01000001.1"/>
</dbReference>